<evidence type="ECO:0000313" key="2">
    <source>
        <dbReference type="Proteomes" id="UP000257109"/>
    </source>
</evidence>
<dbReference type="AlphaFoldDB" id="A0A371G0V1"/>
<dbReference type="EMBL" id="QJKJ01007131">
    <property type="protein sequence ID" value="RDX84161.1"/>
    <property type="molecule type" value="Genomic_DNA"/>
</dbReference>
<accession>A0A371G0V1</accession>
<name>A0A371G0V1_MUCPR</name>
<gene>
    <name evidence="1" type="ORF">CR513_34833</name>
</gene>
<proteinExistence type="predicted"/>
<organism evidence="1 2">
    <name type="scientific">Mucuna pruriens</name>
    <name type="common">Velvet bean</name>
    <name type="synonym">Dolichos pruriens</name>
    <dbReference type="NCBI Taxonomy" id="157652"/>
    <lineage>
        <taxon>Eukaryota</taxon>
        <taxon>Viridiplantae</taxon>
        <taxon>Streptophyta</taxon>
        <taxon>Embryophyta</taxon>
        <taxon>Tracheophyta</taxon>
        <taxon>Spermatophyta</taxon>
        <taxon>Magnoliopsida</taxon>
        <taxon>eudicotyledons</taxon>
        <taxon>Gunneridae</taxon>
        <taxon>Pentapetalae</taxon>
        <taxon>rosids</taxon>
        <taxon>fabids</taxon>
        <taxon>Fabales</taxon>
        <taxon>Fabaceae</taxon>
        <taxon>Papilionoideae</taxon>
        <taxon>50 kb inversion clade</taxon>
        <taxon>NPAAA clade</taxon>
        <taxon>indigoferoid/millettioid clade</taxon>
        <taxon>Phaseoleae</taxon>
        <taxon>Mucuna</taxon>
    </lineage>
</organism>
<sequence length="127" mass="14689">MEVCFGHNLRDKIIGHKIEVLANGVILEDPKHSSNVLNKNIVKLQHGLGKFSFYSTLFNKIFCVFGRISYILENQKATLLVDLQVLHLQPMQLYCDSQVTIHIVVNPVFYECTKHIEVNCHYIYNEI</sequence>
<reference evidence="1" key="1">
    <citation type="submission" date="2018-05" db="EMBL/GenBank/DDBJ databases">
        <title>Draft genome of Mucuna pruriens seed.</title>
        <authorList>
            <person name="Nnadi N.E."/>
            <person name="Vos R."/>
            <person name="Hasami M.H."/>
            <person name="Devisetty U.K."/>
            <person name="Aguiy J.C."/>
        </authorList>
    </citation>
    <scope>NUCLEOTIDE SEQUENCE [LARGE SCALE GENOMIC DNA]</scope>
    <source>
        <strain evidence="1">JCA_2017</strain>
    </source>
</reference>
<dbReference type="Proteomes" id="UP000257109">
    <property type="component" value="Unassembled WGS sequence"/>
</dbReference>
<keyword evidence="2" id="KW-1185">Reference proteome</keyword>
<dbReference type="OrthoDB" id="10550286at2759"/>
<comment type="caution">
    <text evidence="1">The sequence shown here is derived from an EMBL/GenBank/DDBJ whole genome shotgun (WGS) entry which is preliminary data.</text>
</comment>
<evidence type="ECO:0000313" key="1">
    <source>
        <dbReference type="EMBL" id="RDX84161.1"/>
    </source>
</evidence>
<protein>
    <recommendedName>
        <fullName evidence="3">Copia protein</fullName>
    </recommendedName>
</protein>
<evidence type="ECO:0008006" key="3">
    <source>
        <dbReference type="Google" id="ProtNLM"/>
    </source>
</evidence>
<feature type="non-terminal residue" evidence="1">
    <location>
        <position position="1"/>
    </location>
</feature>